<name>A0ABR9ZFG7_VIBAN</name>
<feature type="non-terminal residue" evidence="2">
    <location>
        <position position="61"/>
    </location>
</feature>
<evidence type="ECO:0000313" key="3">
    <source>
        <dbReference type="Proteomes" id="UP000726136"/>
    </source>
</evidence>
<feature type="signal peptide" evidence="1">
    <location>
        <begin position="1"/>
        <end position="34"/>
    </location>
</feature>
<organism evidence="2 3">
    <name type="scientific">Vibrio anguillarum</name>
    <name type="common">Listonella anguillarum</name>
    <dbReference type="NCBI Taxonomy" id="55601"/>
    <lineage>
        <taxon>Bacteria</taxon>
        <taxon>Pseudomonadati</taxon>
        <taxon>Pseudomonadota</taxon>
        <taxon>Gammaproteobacteria</taxon>
        <taxon>Vibrionales</taxon>
        <taxon>Vibrionaceae</taxon>
        <taxon>Vibrio</taxon>
    </lineage>
</organism>
<dbReference type="EMBL" id="RDPI01001515">
    <property type="protein sequence ID" value="MBF4377208.1"/>
    <property type="molecule type" value="Genomic_DNA"/>
</dbReference>
<protein>
    <submittedName>
        <fullName evidence="2">Uncharacterized protein</fullName>
    </submittedName>
</protein>
<dbReference type="Proteomes" id="UP000726136">
    <property type="component" value="Unassembled WGS sequence"/>
</dbReference>
<dbReference type="RefSeq" id="WP_214651785.1">
    <property type="nucleotide sequence ID" value="NZ_RDPI01001515.1"/>
</dbReference>
<accession>A0ABR9ZFG7</accession>
<evidence type="ECO:0000313" key="2">
    <source>
        <dbReference type="EMBL" id="MBF4377208.1"/>
    </source>
</evidence>
<evidence type="ECO:0000256" key="1">
    <source>
        <dbReference type="SAM" id="SignalP"/>
    </source>
</evidence>
<reference evidence="2 3" key="1">
    <citation type="journal article" date="2021" name="PeerJ">
        <title>Analysis of 44 Vibrio anguillarum genomes reveals high genetic diversity.</title>
        <authorList>
            <person name="Hansen M.J."/>
            <person name="Dalsgaard I."/>
        </authorList>
    </citation>
    <scope>NUCLEOTIDE SEQUENCE [LARGE SCALE GENOMIC DNA]</scope>
    <source>
        <strain evidence="2 3">040915-1/1B</strain>
    </source>
</reference>
<proteinExistence type="predicted"/>
<keyword evidence="1" id="KW-0732">Signal</keyword>
<comment type="caution">
    <text evidence="2">The sequence shown here is derived from an EMBL/GenBank/DDBJ whole genome shotgun (WGS) entry which is preliminary data.</text>
</comment>
<keyword evidence="3" id="KW-1185">Reference proteome</keyword>
<gene>
    <name evidence="2" type="ORF">EAY46_29985</name>
</gene>
<sequence>MMKLSYLSSSTIQPPRVTCMACCIAFSLALPSQADEFSYPTLVHSQTDFGGTGLIQMPSAR</sequence>
<feature type="chain" id="PRO_5045441576" evidence="1">
    <location>
        <begin position="35"/>
        <end position="61"/>
    </location>
</feature>